<accession>A0ABR3ABZ2</accession>
<reference evidence="1 2" key="1">
    <citation type="submission" date="2024-05" db="EMBL/GenBank/DDBJ databases">
        <title>A draft genome resource for the thread blight pathogen Marasmius tenuissimus strain MS-2.</title>
        <authorList>
            <person name="Yulfo-Soto G.E."/>
            <person name="Baruah I.K."/>
            <person name="Amoako-Attah I."/>
            <person name="Bukari Y."/>
            <person name="Meinhardt L.W."/>
            <person name="Bailey B.A."/>
            <person name="Cohen S.P."/>
        </authorList>
    </citation>
    <scope>NUCLEOTIDE SEQUENCE [LARGE SCALE GENOMIC DNA]</scope>
    <source>
        <strain evidence="1 2">MS-2</strain>
    </source>
</reference>
<dbReference type="EMBL" id="JBBXMP010000003">
    <property type="protein sequence ID" value="KAL0071426.1"/>
    <property type="molecule type" value="Genomic_DNA"/>
</dbReference>
<proteinExistence type="predicted"/>
<comment type="caution">
    <text evidence="1">The sequence shown here is derived from an EMBL/GenBank/DDBJ whole genome shotgun (WGS) entry which is preliminary data.</text>
</comment>
<keyword evidence="2" id="KW-1185">Reference proteome</keyword>
<evidence type="ECO:0000313" key="1">
    <source>
        <dbReference type="EMBL" id="KAL0071426.1"/>
    </source>
</evidence>
<organism evidence="1 2">
    <name type="scientific">Marasmius tenuissimus</name>
    <dbReference type="NCBI Taxonomy" id="585030"/>
    <lineage>
        <taxon>Eukaryota</taxon>
        <taxon>Fungi</taxon>
        <taxon>Dikarya</taxon>
        <taxon>Basidiomycota</taxon>
        <taxon>Agaricomycotina</taxon>
        <taxon>Agaricomycetes</taxon>
        <taxon>Agaricomycetidae</taxon>
        <taxon>Agaricales</taxon>
        <taxon>Marasmiineae</taxon>
        <taxon>Marasmiaceae</taxon>
        <taxon>Marasmius</taxon>
    </lineage>
</organism>
<sequence>MDRSAQSGRPGSFTLRAPASVTTMPDSELYLKYGSHCNQILFVEYGFVLRRSEAEQAPYEVEVNDIVETMFEAQGDAGLWARSVLDAENYWSDYTLHEFGPSYRLVTALRLYALVHSHGAPIGAGCSGFLAPWKETISGQSERVSADNEAQWTKLLIDKICEPIIVRADRNLKELDKDEDTEIESIRILWEEERYVALCTLERVRNGDELS</sequence>
<name>A0ABR3ABZ2_9AGAR</name>
<protein>
    <submittedName>
        <fullName evidence="1">Uncharacterized protein</fullName>
    </submittedName>
</protein>
<gene>
    <name evidence="1" type="ORF">AAF712_001283</name>
</gene>
<evidence type="ECO:0000313" key="2">
    <source>
        <dbReference type="Proteomes" id="UP001437256"/>
    </source>
</evidence>
<dbReference type="Proteomes" id="UP001437256">
    <property type="component" value="Unassembled WGS sequence"/>
</dbReference>